<reference evidence="2" key="1">
    <citation type="journal article" date="2022" name="bioRxiv">
        <title>Deciphering the potential niche of two novel black yeast fungi from a biological soil crust based on their genomes, phenotypes, and melanin regulation.</title>
        <authorList>
            <consortium name="DOE Joint Genome Institute"/>
            <person name="Carr E.C."/>
            <person name="Barton Q."/>
            <person name="Grambo S."/>
            <person name="Sullivan M."/>
            <person name="Renfro C.M."/>
            <person name="Kuo A."/>
            <person name="Pangilinan J."/>
            <person name="Lipzen A."/>
            <person name="Keymanesh K."/>
            <person name="Savage E."/>
            <person name="Barry K."/>
            <person name="Grigoriev I.V."/>
            <person name="Riekhof W.R."/>
            <person name="Harris S.S."/>
        </authorList>
    </citation>
    <scope>NUCLEOTIDE SEQUENCE</scope>
    <source>
        <strain evidence="2">JF 03-4F</strain>
    </source>
</reference>
<dbReference type="PANTHER" id="PTHR43283:SF3">
    <property type="entry name" value="BETA-LACTAMASE FAMILY PROTEIN (AFU_ORTHOLOGUE AFUA_5G07500)"/>
    <property type="match status" value="1"/>
</dbReference>
<dbReference type="Pfam" id="PF00144">
    <property type="entry name" value="Beta-lactamase"/>
    <property type="match status" value="1"/>
</dbReference>
<dbReference type="PANTHER" id="PTHR43283">
    <property type="entry name" value="BETA-LACTAMASE-RELATED"/>
    <property type="match status" value="1"/>
</dbReference>
<accession>A0AAN6E2T8</accession>
<proteinExistence type="predicted"/>
<sequence>MALSSEAVAQVKSAFQAACDDTDKGVPGLVGIAVGKDGQELFAHAAGKRGFGSKEPMTLDNIFWIASCTKMITGVACMQLVEQGKLSLDDAEQVAKLCPEIKNPSILQPDGTLQPAKKRITLRMLLSHTAGFGYTFFHQGLRDYSKPVGYDEFSGHLKDMVQPLVHEPGEGWQYGLNIDWAGFCVERTTNMTLNEYFQRHIFQPLNIKNISMFPNNEMKTKLAYMNARTLDGQLHPRDHLLHAPLVVETEQEMAACVNSGGAGAFASPREYCQILATLLNDGTSPNTGARILKKETVDMMFDNQIPDFPNFGKQGIPDAKSDLTNAIPDLYPGSQQGWGLTFMLSDGPTGRSSGTGHWAGLPNLYWWCDRAQGVAGMICSQILPFADPKVLGLWVELESGVYSGLGKKS</sequence>
<name>A0AAN6E2T8_9EURO</name>
<evidence type="ECO:0000313" key="2">
    <source>
        <dbReference type="EMBL" id="KAI1615903.1"/>
    </source>
</evidence>
<dbReference type="SUPFAM" id="SSF56601">
    <property type="entry name" value="beta-lactamase/transpeptidase-like"/>
    <property type="match status" value="1"/>
</dbReference>
<protein>
    <submittedName>
        <fullName evidence="2">Beta-lactamase family protein</fullName>
    </submittedName>
</protein>
<organism evidence="2 3">
    <name type="scientific">Exophiala viscosa</name>
    <dbReference type="NCBI Taxonomy" id="2486360"/>
    <lineage>
        <taxon>Eukaryota</taxon>
        <taxon>Fungi</taxon>
        <taxon>Dikarya</taxon>
        <taxon>Ascomycota</taxon>
        <taxon>Pezizomycotina</taxon>
        <taxon>Eurotiomycetes</taxon>
        <taxon>Chaetothyriomycetidae</taxon>
        <taxon>Chaetothyriales</taxon>
        <taxon>Herpotrichiellaceae</taxon>
        <taxon>Exophiala</taxon>
    </lineage>
</organism>
<dbReference type="InterPro" id="IPR050789">
    <property type="entry name" value="Diverse_Enzym_Activities"/>
</dbReference>
<evidence type="ECO:0000259" key="1">
    <source>
        <dbReference type="Pfam" id="PF00144"/>
    </source>
</evidence>
<dbReference type="InterPro" id="IPR012338">
    <property type="entry name" value="Beta-lactam/transpept-like"/>
</dbReference>
<comment type="caution">
    <text evidence="2">The sequence shown here is derived from an EMBL/GenBank/DDBJ whole genome shotgun (WGS) entry which is preliminary data.</text>
</comment>
<keyword evidence="3" id="KW-1185">Reference proteome</keyword>
<evidence type="ECO:0000313" key="3">
    <source>
        <dbReference type="Proteomes" id="UP001203852"/>
    </source>
</evidence>
<dbReference type="EMBL" id="MU404352">
    <property type="protein sequence ID" value="KAI1615903.1"/>
    <property type="molecule type" value="Genomic_DNA"/>
</dbReference>
<gene>
    <name evidence="2" type="ORF">EDD36DRAFT_486219</name>
</gene>
<dbReference type="Gene3D" id="3.40.710.10">
    <property type="entry name" value="DD-peptidase/beta-lactamase superfamily"/>
    <property type="match status" value="1"/>
</dbReference>
<dbReference type="Proteomes" id="UP001203852">
    <property type="component" value="Unassembled WGS sequence"/>
</dbReference>
<feature type="domain" description="Beta-lactamase-related" evidence="1">
    <location>
        <begin position="23"/>
        <end position="385"/>
    </location>
</feature>
<dbReference type="AlphaFoldDB" id="A0AAN6E2T8"/>
<dbReference type="InterPro" id="IPR001466">
    <property type="entry name" value="Beta-lactam-related"/>
</dbReference>